<feature type="transmembrane region" description="Helical" evidence="2">
    <location>
        <begin position="179"/>
        <end position="199"/>
    </location>
</feature>
<reference evidence="3" key="1">
    <citation type="submission" date="2021-01" db="EMBL/GenBank/DDBJ databases">
        <authorList>
            <person name="Corre E."/>
            <person name="Pelletier E."/>
            <person name="Niang G."/>
            <person name="Scheremetjew M."/>
            <person name="Finn R."/>
            <person name="Kale V."/>
            <person name="Holt S."/>
            <person name="Cochrane G."/>
            <person name="Meng A."/>
            <person name="Brown T."/>
            <person name="Cohen L."/>
        </authorList>
    </citation>
    <scope>NUCLEOTIDE SEQUENCE</scope>
    <source>
        <strain evidence="3">SoJaBio B1-5/56/2</strain>
    </source>
</reference>
<organism evidence="3">
    <name type="scientific">Paramoeba aestuarina</name>
    <dbReference type="NCBI Taxonomy" id="180227"/>
    <lineage>
        <taxon>Eukaryota</taxon>
        <taxon>Amoebozoa</taxon>
        <taxon>Discosea</taxon>
        <taxon>Flabellinia</taxon>
        <taxon>Dactylopodida</taxon>
        <taxon>Paramoebidae</taxon>
        <taxon>Paramoeba</taxon>
    </lineage>
</organism>
<keyword evidence="1" id="KW-0175">Coiled coil</keyword>
<evidence type="ECO:0000256" key="2">
    <source>
        <dbReference type="SAM" id="Phobius"/>
    </source>
</evidence>
<evidence type="ECO:0000313" key="3">
    <source>
        <dbReference type="EMBL" id="CAE2317287.1"/>
    </source>
</evidence>
<feature type="coiled-coil region" evidence="1">
    <location>
        <begin position="62"/>
        <end position="128"/>
    </location>
</feature>
<keyword evidence="2" id="KW-1133">Transmembrane helix</keyword>
<dbReference type="AlphaFoldDB" id="A0A7S4L7F7"/>
<dbReference type="EMBL" id="HBKR01025206">
    <property type="protein sequence ID" value="CAE2317287.1"/>
    <property type="molecule type" value="Transcribed_RNA"/>
</dbReference>
<accession>A0A7S4L7F7</accession>
<keyword evidence="2" id="KW-0472">Membrane</keyword>
<keyword evidence="2" id="KW-0812">Transmembrane</keyword>
<name>A0A7S4L7F7_9EUKA</name>
<feature type="transmembrane region" description="Helical" evidence="2">
    <location>
        <begin position="44"/>
        <end position="65"/>
    </location>
</feature>
<protein>
    <submittedName>
        <fullName evidence="3">Uncharacterized protein</fullName>
    </submittedName>
</protein>
<proteinExistence type="predicted"/>
<gene>
    <name evidence="3" type="ORF">NAES01612_LOCUS16518</name>
</gene>
<evidence type="ECO:0000256" key="1">
    <source>
        <dbReference type="SAM" id="Coils"/>
    </source>
</evidence>
<sequence length="200" mass="22989">MKSAFSSAKETRVETYKRLYHEGELEGYRIGMAERIAQVQTWKIGAIAGSVVLGVISFSVCLVRFRAIMQQMSMEIKQIKKEISMKEQELSTIRSQKSVLQTSHSHHLLTYSQQKRAVQNDYQNLLAENYMLIDNLQNIRHSKRPQLEAVNQLSSRIRSCKLLSAGHERSTEERAQQLLKIRTLMTIYVGVLAFILGILF</sequence>